<dbReference type="Gene3D" id="1.10.238.10">
    <property type="entry name" value="EF-hand"/>
    <property type="match status" value="1"/>
</dbReference>
<keyword evidence="3" id="KW-0106">Calcium</keyword>
<evidence type="ECO:0000256" key="1">
    <source>
        <dbReference type="ARBA" id="ARBA00022723"/>
    </source>
</evidence>
<dbReference type="GO" id="GO:0043542">
    <property type="term" value="P:endothelial cell migration"/>
    <property type="evidence" value="ECO:0007669"/>
    <property type="project" value="TreeGrafter"/>
</dbReference>
<dbReference type="InterPro" id="IPR013787">
    <property type="entry name" value="S100_Ca-bd_sub"/>
</dbReference>
<dbReference type="Proteomes" id="UP000594220">
    <property type="component" value="Unplaced"/>
</dbReference>
<evidence type="ECO:0000313" key="7">
    <source>
        <dbReference type="Proteomes" id="UP000594220"/>
    </source>
</evidence>
<reference evidence="6" key="2">
    <citation type="submission" date="2025-09" db="UniProtKB">
        <authorList>
            <consortium name="Ensembl"/>
        </authorList>
    </citation>
    <scope>IDENTIFICATION</scope>
</reference>
<evidence type="ECO:0000313" key="6">
    <source>
        <dbReference type="Ensembl" id="ENSCPRP00005019520.1"/>
    </source>
</evidence>
<dbReference type="PANTHER" id="PTHR11639">
    <property type="entry name" value="S100 CALCIUM-BINDING PROTEIN"/>
    <property type="match status" value="1"/>
</dbReference>
<keyword evidence="2" id="KW-0677">Repeat</keyword>
<dbReference type="GO" id="GO:0005737">
    <property type="term" value="C:cytoplasm"/>
    <property type="evidence" value="ECO:0007669"/>
    <property type="project" value="TreeGrafter"/>
</dbReference>
<dbReference type="InterPro" id="IPR011992">
    <property type="entry name" value="EF-hand-dom_pair"/>
</dbReference>
<feature type="domain" description="S100/CaBP-9k-type calcium binding subdomain" evidence="5">
    <location>
        <begin position="31"/>
        <end position="73"/>
    </location>
</feature>
<evidence type="ECO:0000256" key="3">
    <source>
        <dbReference type="ARBA" id="ARBA00022837"/>
    </source>
</evidence>
<protein>
    <submittedName>
        <fullName evidence="6">S100 calcium binding protein A12</fullName>
    </submittedName>
</protein>
<dbReference type="OMA" id="HEHLHEV"/>
<evidence type="ECO:0000256" key="2">
    <source>
        <dbReference type="ARBA" id="ARBA00022737"/>
    </source>
</evidence>
<dbReference type="GO" id="GO:0005509">
    <property type="term" value="F:calcium ion binding"/>
    <property type="evidence" value="ECO:0007669"/>
    <property type="project" value="TreeGrafter"/>
</dbReference>
<keyword evidence="1" id="KW-0479">Metal-binding</keyword>
<dbReference type="PROSITE" id="PS00018">
    <property type="entry name" value="EF_HAND_1"/>
    <property type="match status" value="1"/>
</dbReference>
<sequence length="135" mass="15397">MPALGFHSFLVYRKTLDEEFSSCKMLTQTELEQSIEKIIDVFHVYSVRVGHFDTLTKMELKLLIQKQLPNYLKVREIHLGSDLDKNKDQQLSFGEFMVLITRVTIATHEHLHHCGEGEGQHQGGLGKGCGGKWLS</sequence>
<proteinExistence type="predicted"/>
<feature type="region of interest" description="Disordered" evidence="4">
    <location>
        <begin position="116"/>
        <end position="135"/>
    </location>
</feature>
<reference evidence="6" key="1">
    <citation type="submission" date="2025-08" db="UniProtKB">
        <authorList>
            <consortium name="Ensembl"/>
        </authorList>
    </citation>
    <scope>IDENTIFICATION</scope>
</reference>
<dbReference type="AlphaFoldDB" id="A0A7M4F4R2"/>
<organism evidence="6 7">
    <name type="scientific">Crocodylus porosus</name>
    <name type="common">Saltwater crocodile</name>
    <name type="synonym">Estuarine crocodile</name>
    <dbReference type="NCBI Taxonomy" id="8502"/>
    <lineage>
        <taxon>Eukaryota</taxon>
        <taxon>Metazoa</taxon>
        <taxon>Chordata</taxon>
        <taxon>Craniata</taxon>
        <taxon>Vertebrata</taxon>
        <taxon>Euteleostomi</taxon>
        <taxon>Archelosauria</taxon>
        <taxon>Archosauria</taxon>
        <taxon>Crocodylia</taxon>
        <taxon>Longirostres</taxon>
        <taxon>Crocodylidae</taxon>
        <taxon>Crocodylus</taxon>
    </lineage>
</organism>
<dbReference type="GO" id="GO:0048306">
    <property type="term" value="F:calcium-dependent protein binding"/>
    <property type="evidence" value="ECO:0007669"/>
    <property type="project" value="TreeGrafter"/>
</dbReference>
<dbReference type="GeneTree" id="ENSGT00940000162189"/>
<dbReference type="Ensembl" id="ENSCPRT00005022831.1">
    <property type="protein sequence ID" value="ENSCPRP00005019520.1"/>
    <property type="gene ID" value="ENSCPRG00005013616.1"/>
</dbReference>
<accession>A0A7M4F4R2</accession>
<dbReference type="InterPro" id="IPR018247">
    <property type="entry name" value="EF_Hand_1_Ca_BS"/>
</dbReference>
<dbReference type="Pfam" id="PF01023">
    <property type="entry name" value="S_100"/>
    <property type="match status" value="1"/>
</dbReference>
<feature type="compositionally biased region" description="Gly residues" evidence="4">
    <location>
        <begin position="120"/>
        <end position="135"/>
    </location>
</feature>
<name>A0A7M4F4R2_CROPO</name>
<dbReference type="PANTHER" id="PTHR11639:SF77">
    <property type="entry name" value="PROTEIN S100-A12"/>
    <property type="match status" value="1"/>
</dbReference>
<dbReference type="SUPFAM" id="SSF47473">
    <property type="entry name" value="EF-hand"/>
    <property type="match status" value="1"/>
</dbReference>
<evidence type="ECO:0000256" key="4">
    <source>
        <dbReference type="SAM" id="MobiDB-lite"/>
    </source>
</evidence>
<dbReference type="GO" id="GO:0070062">
    <property type="term" value="C:extracellular exosome"/>
    <property type="evidence" value="ECO:0007669"/>
    <property type="project" value="TreeGrafter"/>
</dbReference>
<gene>
    <name evidence="6" type="primary">S100A12</name>
</gene>
<keyword evidence="7" id="KW-1185">Reference proteome</keyword>
<evidence type="ECO:0000259" key="5">
    <source>
        <dbReference type="SMART" id="SM01394"/>
    </source>
</evidence>
<dbReference type="SMART" id="SM01394">
    <property type="entry name" value="S_100"/>
    <property type="match status" value="1"/>
</dbReference>